<proteinExistence type="predicted"/>
<dbReference type="Proteomes" id="UP000199202">
    <property type="component" value="Unassembled WGS sequence"/>
</dbReference>
<dbReference type="STRING" id="633440.SAMN05421869_12973"/>
<dbReference type="EMBL" id="FNDJ01000029">
    <property type="protein sequence ID" value="SDL69603.1"/>
    <property type="molecule type" value="Genomic_DNA"/>
</dbReference>
<organism evidence="2 3">
    <name type="scientific">Nonomuraea jiangxiensis</name>
    <dbReference type="NCBI Taxonomy" id="633440"/>
    <lineage>
        <taxon>Bacteria</taxon>
        <taxon>Bacillati</taxon>
        <taxon>Actinomycetota</taxon>
        <taxon>Actinomycetes</taxon>
        <taxon>Streptosporangiales</taxon>
        <taxon>Streptosporangiaceae</taxon>
        <taxon>Nonomuraea</taxon>
    </lineage>
</organism>
<evidence type="ECO:0000313" key="2">
    <source>
        <dbReference type="EMBL" id="SDL69603.1"/>
    </source>
</evidence>
<dbReference type="OrthoDB" id="4196808at2"/>
<name>A0A1G9M634_9ACTN</name>
<evidence type="ECO:0000256" key="1">
    <source>
        <dbReference type="SAM" id="MobiDB-lite"/>
    </source>
</evidence>
<dbReference type="AlphaFoldDB" id="A0A1G9M634"/>
<accession>A0A1G9M634</accession>
<evidence type="ECO:0000313" key="3">
    <source>
        <dbReference type="Proteomes" id="UP000199202"/>
    </source>
</evidence>
<feature type="region of interest" description="Disordered" evidence="1">
    <location>
        <begin position="1"/>
        <end position="20"/>
    </location>
</feature>
<dbReference type="RefSeq" id="WP_090945412.1">
    <property type="nucleotide sequence ID" value="NZ_FNDJ01000029.1"/>
</dbReference>
<keyword evidence="3" id="KW-1185">Reference proteome</keyword>
<reference evidence="2 3" key="1">
    <citation type="submission" date="2016-10" db="EMBL/GenBank/DDBJ databases">
        <authorList>
            <person name="de Groot N.N."/>
        </authorList>
    </citation>
    <scope>NUCLEOTIDE SEQUENCE [LARGE SCALE GENOMIC DNA]</scope>
    <source>
        <strain evidence="2 3">CGMCC 4.6533</strain>
    </source>
</reference>
<protein>
    <submittedName>
        <fullName evidence="2">Uncharacterized protein</fullName>
    </submittedName>
</protein>
<gene>
    <name evidence="2" type="ORF">SAMN05421869_12973</name>
</gene>
<sequence>MFFEPPPAQEDTTHTPEPGLPAWAAPPADEMGAVMLSGLVLARSPNVTVHLPTIRAFGDGCLLNVDLYTRPHTLSPEDYQSLFLSVIQNLMAKVGGGRLPDTLLRFGVRFADGTKATTIGSHLSRRQLQQEPPPPGPRLSWLLGGVAMRSGDQDTGVMPLGLWLWPSPPPEPFELAVEWPAGGIALSIAELDGAAIASAARRSAPSWPDPT</sequence>